<dbReference type="AlphaFoldDB" id="A0A975BEZ0"/>
<gene>
    <name evidence="1" type="ORF">dnm_000420</name>
</gene>
<dbReference type="Proteomes" id="UP000663722">
    <property type="component" value="Chromosome"/>
</dbReference>
<proteinExistence type="predicted"/>
<dbReference type="KEGG" id="dmm:dnm_000420"/>
<protein>
    <submittedName>
        <fullName evidence="1">Uncharacterized protein</fullName>
    </submittedName>
</protein>
<evidence type="ECO:0000313" key="1">
    <source>
        <dbReference type="EMBL" id="QTA84050.1"/>
    </source>
</evidence>
<organism evidence="1 2">
    <name type="scientific">Desulfonema magnum</name>
    <dbReference type="NCBI Taxonomy" id="45655"/>
    <lineage>
        <taxon>Bacteria</taxon>
        <taxon>Pseudomonadati</taxon>
        <taxon>Thermodesulfobacteriota</taxon>
        <taxon>Desulfobacteria</taxon>
        <taxon>Desulfobacterales</taxon>
        <taxon>Desulfococcaceae</taxon>
        <taxon>Desulfonema</taxon>
    </lineage>
</organism>
<sequence>MAVTLRVGMQLGRFASRNRSPCGRQRISVEIKSYSEKILRKCQGKTNKHEQK</sequence>
<dbReference type="EMBL" id="CP061800">
    <property type="protein sequence ID" value="QTA84050.1"/>
    <property type="molecule type" value="Genomic_DNA"/>
</dbReference>
<evidence type="ECO:0000313" key="2">
    <source>
        <dbReference type="Proteomes" id="UP000663722"/>
    </source>
</evidence>
<name>A0A975BEZ0_9BACT</name>
<reference evidence="1" key="1">
    <citation type="journal article" date="2021" name="Microb. Physiol.">
        <title>Proteogenomic Insights into the Physiology of Marine, Sulfate-Reducing, Filamentous Desulfonema limicola and Desulfonema magnum.</title>
        <authorList>
            <person name="Schnaars V."/>
            <person name="Wohlbrand L."/>
            <person name="Scheve S."/>
            <person name="Hinrichs C."/>
            <person name="Reinhardt R."/>
            <person name="Rabus R."/>
        </authorList>
    </citation>
    <scope>NUCLEOTIDE SEQUENCE</scope>
    <source>
        <strain evidence="1">4be13</strain>
    </source>
</reference>
<keyword evidence="2" id="KW-1185">Reference proteome</keyword>
<accession>A0A975BEZ0</accession>